<dbReference type="Proteomes" id="UP000315400">
    <property type="component" value="Unassembled WGS sequence"/>
</dbReference>
<feature type="region of interest" description="Disordered" evidence="1">
    <location>
        <begin position="1479"/>
        <end position="1510"/>
    </location>
</feature>
<proteinExistence type="predicted"/>
<evidence type="ECO:0000313" key="3">
    <source>
        <dbReference type="EMBL" id="TQE98920.1"/>
    </source>
</evidence>
<feature type="domain" description="Bacterial Ig-like" evidence="2">
    <location>
        <begin position="1490"/>
        <end position="1583"/>
    </location>
</feature>
<dbReference type="Pfam" id="PF19077">
    <property type="entry name" value="Big_13"/>
    <property type="match status" value="12"/>
</dbReference>
<dbReference type="NCBIfam" id="NF033510">
    <property type="entry name" value="Ca_tandemer"/>
    <property type="match status" value="10"/>
</dbReference>
<feature type="compositionally biased region" description="Polar residues" evidence="1">
    <location>
        <begin position="512"/>
        <end position="522"/>
    </location>
</feature>
<dbReference type="InterPro" id="IPR028059">
    <property type="entry name" value="SWM_rpt"/>
</dbReference>
<feature type="region of interest" description="Disordered" evidence="1">
    <location>
        <begin position="502"/>
        <end position="522"/>
    </location>
</feature>
<sequence>PGEGAASVSDPIKLRVDTHSPTGGRDFWLAPNQDFTENNTGIGQHDLTTSNTQPTFRVTLPPDAEAGDRVIINRDTTTPTSRIQVNYALTQADVDRGYADATALGDVVSGRFRYYLQDQAENTQYQAYFDLTIDSAPTGDPNARISPTLASRDRSDDGGANSVTNRNTGLLFEAKNRSYNPPTGTYRLELMIRKEGESDFESLGFTHRPDRLYHFEYNGDPLPDGTHEIAIRTHDAAGNISVLSPINDLVIDTTAPASSEITVGLDASKDTGAADDDGVTSARKPTFSGTAPAGSEITLYRDDNGTGVIEKGERHQLNGLNWDPLVVGDDGTFSMTTRFNQPLGENNYIIVVSDPAGNSTTQALTVQIENTAPMPAAIKMVADTDSGYFDNDRISREASPEFEVELSSGLQPGAEIDFQIRNSSSTNSTEQYRATRTLTQADIDNGTLSFAVPDGTTLPDQQLYVAARTIDLAGNESAWKGMNLGAVSGSYNLQIETRDPVKPSTPVLMSADGTTDSDTQASTTERNRLFTLTGSIPARGADDSLLDTVYVDIYDALPDGTEVKLGRAGVTDGEWAFTYTGNALRQGSHSIVVRGTDLAGNESAPSTARELVIDNDEQTEEPADRIPPTLVGGATFDGNQLTLNMSEAINTDLPPSAFHVAVDGALVDVTSVTVNQDDPTQLLVVLDEAVARGQALTLAYQSPTVTENATLLRDLAGNHAESFYIDASKVDNLNPPATPGKPALLAADDSGRSDSDAVTNLNGFRLDMTIPEGVGAGDRLVLAEPGAAADEKLADIELTLLQVASGRAVIRLDELDSSLLTEAEGRTLEIQARVEVPESSVSGTTATTVSPWSESLSVVLDIVKPEKPTMATVDQLGVFGTEKGNEFFTRNNQPLLAGEAEPDSRVRVEANGVLLGTTRARSDGTWSLSTAGGNLADGSYEVLITSTDLAGNVSEQSDSLILTIDTVEPQVPTITAVVDDTGSSALDGATQTRTITLEGSTEPFGIVKLFDMDSPDTVLAEVEANNRGEWTFEYQESGGSQKTFDDGVYRFAARTADLAGNESALSREFVVDIDNVPPAKPAISGITPDTGRSGSDAVTRTNLVLLRGTAEAGAAINVYRSATSDTLLGTAEVNDSGNWEFDLAGQNLAEGDHTLLARAVDLAGNESVDSEAFTLTVDTTAPTPVSDLEINGTTDAAYTNQSSLNVAGQADAGDRVSIRVDGEPAGLVVAAGDGSWALNSAASLKDGRHTVTVQVEDVAGNVSMLRQHIFEVDTVAPLAPAIQGLSTETDSGRRDDDAVTLNDTPTLQGSAEPESTIEVFDGSTRLGTATADEGGNWSLTLTTALAEGTHTLTAKATDAAGNTSADSSNVSIEVDQTDPTAALNIVAASDVINAAAKAEGVTLTGTRAADDRVVLTLGTGSSAVQVIPETDGTDWSYTLTDSDYAALGEGTAQSIAVTSTDIAGNDDTEQRDITIVTSPLAAPDGPVRPDSDTSEDTPTFDVGLPDSTATDRLPAVDDKLDLVDANGNVLASATLAAGDLEGSVTLTAGPAMADGDYEVFARLTDAYGNERQSDTAFDLTVDTSAEGAPAAPRLVADDDTGRSHTDRITNEAAAGFTVDVSAATLADGSENPTTSDTVELIRLHGGSETLLGTASWADGNVTITASDNALAAGTNTLVARVVRTGVTDSPDSPELAVTLDTEVPGAVTPTLNTDSGSSGATAEQRPSIDVALPGNAALGDRLKLTDSTNTEVASVDLTQAMLDASTVTLRPDTELDEGSHTLSASLEDIAGNVSTAGSALALAVDLTAPYAPRISGFSPDSGRLDSDGMTKDNDLTVSGTGEVGVGVELVDGDTVLGTTTVGTDGTWSMDTGALSDGVHSLQAYAVDAVGNRSGASPSLSVTVDTEAPALGIAKVGNNDRINASLQAQGVTLSGSSEPGVDLRIRLFDAGTAGNEVLDTTLSVGSNGHWSLSLNESVLEALGADGKKRIEVIATDVAGNAVTETREVTLATVAPPAPSLALDQADDSGRKDDDAITNLAQPTFRGTASDADQVQIVLDGLVIATADVDGDGKYSFTTDSALANGDYTVSAFALDDAGNRSPMSDELTFTLDLQRPAPTELIGNDLVNTGKPTLTGATEPNADVVITSEDGPIADTVRADANGQFSWTPNPTLTDGVYRIEAVVEDVAGNRSDPSDEFSLTVDTTAPERAAIDGVSATASDTPGSIVNRLEDQVIRGSGEADATLEVYQDGSLLGETRVNQFGQWSFDMRYARNDDGSIDIETETPLPSGSYNFTTRQTDEAGNTSAESSAFTVTVDTSPLAVLTAYDGSGTAPTAEDYAAAGLDDVSAGTVDELNSFLGALDTGDKDSADEIQAMVDAYNTLLATAAGEDPNPSLSQSDFDALGVSGVDGTNLTAVVEVVQQSADDGSDVSSPSALGAMVESAEALAAGFYIRDYAEGDGIRVDSDGNDVTMAAPTLDQYAQVGVDGIDAGADAENDRIVRAVNSALLTAPVNGAIASEKETLQAVIDAYTAILTHSTTDATGGPSADDYAVIGVALDDAVKTGDGFDLFDEAIGSAGKDAIDTVPEIEALASTAARVMETVNVGSADPALTAAELTDLGLTGVTEDNINAVVDAIAAKTSTSDVASLTDLQTVADAGDQAHTDALAVIERYAESDGTDPDDNNAFVTPSADDYRAAGVDLSAQTVPLDPSDFASALNTVLAAASV</sequence>
<feature type="region of interest" description="Disordered" evidence="1">
    <location>
        <begin position="271"/>
        <end position="290"/>
    </location>
</feature>
<dbReference type="InterPro" id="IPR044016">
    <property type="entry name" value="Big_13"/>
</dbReference>
<evidence type="ECO:0000313" key="4">
    <source>
        <dbReference type="Proteomes" id="UP000315400"/>
    </source>
</evidence>
<feature type="domain" description="Bacterial Ig-like" evidence="2">
    <location>
        <begin position="1282"/>
        <end position="1375"/>
    </location>
</feature>
<feature type="domain" description="Bacterial Ig-like" evidence="2">
    <location>
        <begin position="1088"/>
        <end position="1179"/>
    </location>
</feature>
<dbReference type="InterPro" id="IPR013783">
    <property type="entry name" value="Ig-like_fold"/>
</dbReference>
<evidence type="ECO:0000259" key="2">
    <source>
        <dbReference type="Pfam" id="PF19077"/>
    </source>
</evidence>
<protein>
    <recommendedName>
        <fullName evidence="2">Bacterial Ig-like domain-containing protein</fullName>
    </recommendedName>
</protein>
<accession>A0A540VQ81</accession>
<feature type="domain" description="Bacterial Ig-like" evidence="2">
    <location>
        <begin position="2015"/>
        <end position="2111"/>
    </location>
</feature>
<dbReference type="Gene3D" id="2.60.40.10">
    <property type="entry name" value="Immunoglobulins"/>
    <property type="match status" value="18"/>
</dbReference>
<feature type="region of interest" description="Disordered" evidence="1">
    <location>
        <begin position="1705"/>
        <end position="1727"/>
    </location>
</feature>
<feature type="domain" description="Bacterial Ig-like" evidence="2">
    <location>
        <begin position="972"/>
        <end position="1072"/>
    </location>
</feature>
<feature type="domain" description="Bacterial Ig-like" evidence="2">
    <location>
        <begin position="2271"/>
        <end position="2317"/>
    </location>
</feature>
<feature type="domain" description="Bacterial Ig-like" evidence="2">
    <location>
        <begin position="884"/>
        <end position="966"/>
    </location>
</feature>
<reference evidence="3 4" key="1">
    <citation type="submission" date="2019-06" db="EMBL/GenBank/DDBJ databases">
        <title>Metagenome assembled Genome of Spiribacter salinus SL48-SHIP from the microbial mat of Salt Lake 48 (Novosibirsk region, Russia).</title>
        <authorList>
            <person name="Shipova A."/>
            <person name="Rozanov A.S."/>
            <person name="Bryanskaya A.V."/>
            <person name="Peltek S.E."/>
        </authorList>
    </citation>
    <scope>NUCLEOTIDE SEQUENCE [LARGE SCALE GENOMIC DNA]</scope>
    <source>
        <strain evidence="3">SL48-SHIP-2</strain>
    </source>
</reference>
<feature type="non-terminal residue" evidence="3">
    <location>
        <position position="2726"/>
    </location>
</feature>
<feature type="domain" description="Bacterial Ig-like" evidence="2">
    <location>
        <begin position="1711"/>
        <end position="1805"/>
    </location>
</feature>
<evidence type="ECO:0000256" key="1">
    <source>
        <dbReference type="SAM" id="MobiDB-lite"/>
    </source>
</evidence>
<feature type="compositionally biased region" description="Basic and acidic residues" evidence="1">
    <location>
        <begin position="1822"/>
        <end position="1834"/>
    </location>
</feature>
<dbReference type="EMBL" id="VIFK01000115">
    <property type="protein sequence ID" value="TQE98920.1"/>
    <property type="molecule type" value="Genomic_DNA"/>
</dbReference>
<organism evidence="3 4">
    <name type="scientific">Spiribacter salinus</name>
    <dbReference type="NCBI Taxonomy" id="1335746"/>
    <lineage>
        <taxon>Bacteria</taxon>
        <taxon>Pseudomonadati</taxon>
        <taxon>Pseudomonadota</taxon>
        <taxon>Gammaproteobacteria</taxon>
        <taxon>Chromatiales</taxon>
        <taxon>Ectothiorhodospiraceae</taxon>
        <taxon>Spiribacter</taxon>
    </lineage>
</organism>
<gene>
    <name evidence="3" type="ORF">FKY71_11300</name>
</gene>
<dbReference type="Pfam" id="PF13753">
    <property type="entry name" value="SWM_repeat"/>
    <property type="match status" value="1"/>
</dbReference>
<feature type="domain" description="Bacterial Ig-like" evidence="2">
    <location>
        <begin position="260"/>
        <end position="368"/>
    </location>
</feature>
<feature type="region of interest" description="Disordered" evidence="1">
    <location>
        <begin position="1819"/>
        <end position="1840"/>
    </location>
</feature>
<feature type="non-terminal residue" evidence="3">
    <location>
        <position position="1"/>
    </location>
</feature>
<feature type="domain" description="Bacterial Ig-like" evidence="2">
    <location>
        <begin position="1819"/>
        <end position="1905"/>
    </location>
</feature>
<feature type="domain" description="Bacterial Ig-like" evidence="2">
    <location>
        <begin position="2123"/>
        <end position="2203"/>
    </location>
</feature>
<feature type="domain" description="Bacterial Ig-like" evidence="2">
    <location>
        <begin position="1193"/>
        <end position="1274"/>
    </location>
</feature>
<feature type="region of interest" description="Disordered" evidence="1">
    <location>
        <begin position="1286"/>
        <end position="1313"/>
    </location>
</feature>
<feature type="region of interest" description="Disordered" evidence="1">
    <location>
        <begin position="137"/>
        <end position="167"/>
    </location>
</feature>
<comment type="caution">
    <text evidence="3">The sequence shown here is derived from an EMBL/GenBank/DDBJ whole genome shotgun (WGS) entry which is preliminary data.</text>
</comment>
<name>A0A540VQ81_9GAMM</name>
<feature type="compositionally biased region" description="Polar residues" evidence="1">
    <location>
        <begin position="1709"/>
        <end position="1721"/>
    </location>
</feature>